<accession>A0ABS2MRE0</accession>
<dbReference type="InterPro" id="IPR002698">
    <property type="entry name" value="FTHF_cligase"/>
</dbReference>
<keyword evidence="6" id="KW-1185">Reference proteome</keyword>
<dbReference type="InterPro" id="IPR037171">
    <property type="entry name" value="NagB/RpiA_transferase-like"/>
</dbReference>
<dbReference type="SUPFAM" id="SSF100950">
    <property type="entry name" value="NagB/RpiA/CoA transferase-like"/>
    <property type="match status" value="1"/>
</dbReference>
<keyword evidence="4" id="KW-0460">Magnesium</keyword>
<keyword evidence="2 4" id="KW-0547">Nucleotide-binding</keyword>
<keyword evidence="4" id="KW-0479">Metal-binding</keyword>
<comment type="cofactor">
    <cofactor evidence="4">
        <name>Mg(2+)</name>
        <dbReference type="ChEBI" id="CHEBI:18420"/>
    </cofactor>
</comment>
<dbReference type="Gene3D" id="3.40.50.10420">
    <property type="entry name" value="NagB/RpiA/CoA transferase-like"/>
    <property type="match status" value="1"/>
</dbReference>
<dbReference type="RefSeq" id="WP_204663902.1">
    <property type="nucleotide sequence ID" value="NZ_JAFBDT010000010.1"/>
</dbReference>
<name>A0ABS2MRE0_9FIRM</name>
<evidence type="ECO:0000256" key="1">
    <source>
        <dbReference type="ARBA" id="ARBA00010638"/>
    </source>
</evidence>
<reference evidence="5 6" key="1">
    <citation type="submission" date="2021-01" db="EMBL/GenBank/DDBJ databases">
        <title>Genomic Encyclopedia of Type Strains, Phase IV (KMG-IV): sequencing the most valuable type-strain genomes for metagenomic binning, comparative biology and taxonomic classification.</title>
        <authorList>
            <person name="Goeker M."/>
        </authorList>
    </citation>
    <scope>NUCLEOTIDE SEQUENCE [LARGE SCALE GENOMIC DNA]</scope>
    <source>
        <strain evidence="5 6">DSM 24436</strain>
    </source>
</reference>
<comment type="catalytic activity">
    <reaction evidence="4">
        <text>(6S)-5-formyl-5,6,7,8-tetrahydrofolate + ATP = (6R)-5,10-methenyltetrahydrofolate + ADP + phosphate</text>
        <dbReference type="Rhea" id="RHEA:10488"/>
        <dbReference type="ChEBI" id="CHEBI:30616"/>
        <dbReference type="ChEBI" id="CHEBI:43474"/>
        <dbReference type="ChEBI" id="CHEBI:57455"/>
        <dbReference type="ChEBI" id="CHEBI:57457"/>
        <dbReference type="ChEBI" id="CHEBI:456216"/>
        <dbReference type="EC" id="6.3.3.2"/>
    </reaction>
</comment>
<keyword evidence="3 4" id="KW-0067">ATP-binding</keyword>
<dbReference type="PIRSF" id="PIRSF006806">
    <property type="entry name" value="FTHF_cligase"/>
    <property type="match status" value="1"/>
</dbReference>
<proteinExistence type="inferred from homology"/>
<gene>
    <name evidence="5" type="ORF">JOC49_001478</name>
</gene>
<sequence>MEKNEIRKSVLGKRNNLSHEAQCLKSEAIFESIKNLAFIKETTCVASFVNFKSEVQTDAINQWLLDLNKILLLPRIDPSRKIMQFYQVTDLNQLIVSPYGIREPNPLIHPHHPSHAIDLVLTPGVAFDNSGYRIGYGGGYYDRLFASISEKVPRIGVAFAIQSVPNIPTDTYDQPVHALVTENGLKNFKTPTASL</sequence>
<dbReference type="InterPro" id="IPR024185">
    <property type="entry name" value="FTHF_cligase-like_sf"/>
</dbReference>
<dbReference type="Proteomes" id="UP000767854">
    <property type="component" value="Unassembled WGS sequence"/>
</dbReference>
<evidence type="ECO:0000313" key="6">
    <source>
        <dbReference type="Proteomes" id="UP000767854"/>
    </source>
</evidence>
<keyword evidence="5" id="KW-0436">Ligase</keyword>
<dbReference type="PANTHER" id="PTHR23407:SF1">
    <property type="entry name" value="5-FORMYLTETRAHYDROFOLATE CYCLO-LIGASE"/>
    <property type="match status" value="1"/>
</dbReference>
<evidence type="ECO:0000256" key="3">
    <source>
        <dbReference type="ARBA" id="ARBA00022840"/>
    </source>
</evidence>
<dbReference type="Pfam" id="PF01812">
    <property type="entry name" value="5-FTHF_cyc-lig"/>
    <property type="match status" value="1"/>
</dbReference>
<evidence type="ECO:0000256" key="2">
    <source>
        <dbReference type="ARBA" id="ARBA00022741"/>
    </source>
</evidence>
<evidence type="ECO:0000256" key="4">
    <source>
        <dbReference type="RuleBase" id="RU361279"/>
    </source>
</evidence>
<dbReference type="NCBIfam" id="TIGR02727">
    <property type="entry name" value="MTHFS_bact"/>
    <property type="match status" value="1"/>
</dbReference>
<protein>
    <recommendedName>
        <fullName evidence="4">5-formyltetrahydrofolate cyclo-ligase</fullName>
        <ecNumber evidence="4">6.3.3.2</ecNumber>
    </recommendedName>
</protein>
<evidence type="ECO:0000313" key="5">
    <source>
        <dbReference type="EMBL" id="MBM7561935.1"/>
    </source>
</evidence>
<dbReference type="GO" id="GO:0030272">
    <property type="term" value="F:5-formyltetrahydrofolate cyclo-ligase activity"/>
    <property type="evidence" value="ECO:0007669"/>
    <property type="project" value="UniProtKB-EC"/>
</dbReference>
<comment type="similarity">
    <text evidence="1 4">Belongs to the 5-formyltetrahydrofolate cyclo-ligase family.</text>
</comment>
<comment type="caution">
    <text evidence="5">The sequence shown here is derived from an EMBL/GenBank/DDBJ whole genome shotgun (WGS) entry which is preliminary data.</text>
</comment>
<organism evidence="5 6">
    <name type="scientific">Fusibacter tunisiensis</name>
    <dbReference type="NCBI Taxonomy" id="1008308"/>
    <lineage>
        <taxon>Bacteria</taxon>
        <taxon>Bacillati</taxon>
        <taxon>Bacillota</taxon>
        <taxon>Clostridia</taxon>
        <taxon>Eubacteriales</taxon>
        <taxon>Eubacteriales Family XII. Incertae Sedis</taxon>
        <taxon>Fusibacter</taxon>
    </lineage>
</organism>
<dbReference type="EC" id="6.3.3.2" evidence="4"/>
<dbReference type="EMBL" id="JAFBDT010000010">
    <property type="protein sequence ID" value="MBM7561935.1"/>
    <property type="molecule type" value="Genomic_DNA"/>
</dbReference>
<dbReference type="PANTHER" id="PTHR23407">
    <property type="entry name" value="ATPASE INHIBITOR/5-FORMYLTETRAHYDROFOLATE CYCLO-LIGASE"/>
    <property type="match status" value="1"/>
</dbReference>